<keyword evidence="3" id="KW-1185">Reference proteome</keyword>
<dbReference type="Pfam" id="PF11459">
    <property type="entry name" value="AbiEi_3"/>
    <property type="match status" value="1"/>
</dbReference>
<feature type="domain" description="Transcriptional regulator AbiEi antitoxin N-terminal" evidence="1">
    <location>
        <begin position="6"/>
        <end position="103"/>
    </location>
</feature>
<gene>
    <name evidence="2" type="ORF">CW354_17945</name>
</gene>
<evidence type="ECO:0000313" key="2">
    <source>
        <dbReference type="EMBL" id="PQA86233.1"/>
    </source>
</evidence>
<organism evidence="2 3">
    <name type="scientific">Hyphococcus luteus</name>
    <dbReference type="NCBI Taxonomy" id="2058213"/>
    <lineage>
        <taxon>Bacteria</taxon>
        <taxon>Pseudomonadati</taxon>
        <taxon>Pseudomonadota</taxon>
        <taxon>Alphaproteobacteria</taxon>
        <taxon>Parvularculales</taxon>
        <taxon>Parvularculaceae</taxon>
        <taxon>Hyphococcus</taxon>
    </lineage>
</organism>
<dbReference type="Pfam" id="PF17194">
    <property type="entry name" value="AbiEi_3_N"/>
    <property type="match status" value="1"/>
</dbReference>
<sequence length="279" mass="31830">MTQQRQERLKPLLDDLPPGYVADAAWLTARGIDRKSILQYEQRGWLEKLARGVYRRPDTNRDVSAADDWRRLVLSLQRVMGYDVHVGGRTALSLHGFEHYLRLGAEAPRVYLYGDVPSWLARLPGADRFETRTLSLFSGSKTGVDGVDDKKQSSPKQRRLNDLVVSTPERAILEMLNELPVHESFHNVDAIFEGLANLRPRLLEALLQECRSVKVKRLFFVYADQHDHAWRKYLNPDDFDLGSGPRALVEGGRLHPRYAITIPPDLIDDAQNERPDDGP</sequence>
<evidence type="ECO:0000259" key="1">
    <source>
        <dbReference type="Pfam" id="PF17194"/>
    </source>
</evidence>
<dbReference type="Proteomes" id="UP000239504">
    <property type="component" value="Unassembled WGS sequence"/>
</dbReference>
<proteinExistence type="predicted"/>
<dbReference type="EMBL" id="PJCH01000015">
    <property type="protein sequence ID" value="PQA86233.1"/>
    <property type="molecule type" value="Genomic_DNA"/>
</dbReference>
<dbReference type="InterPro" id="IPR033455">
    <property type="entry name" value="AbiEi_3_N"/>
</dbReference>
<name>A0A2S7K139_9PROT</name>
<dbReference type="AlphaFoldDB" id="A0A2S7K139"/>
<protein>
    <recommendedName>
        <fullName evidence="1">Transcriptional regulator AbiEi antitoxin N-terminal domain-containing protein</fullName>
    </recommendedName>
</protein>
<dbReference type="RefSeq" id="WP_104831445.1">
    <property type="nucleotide sequence ID" value="NZ_PJCH01000015.1"/>
</dbReference>
<reference evidence="2 3" key="1">
    <citation type="submission" date="2017-12" db="EMBL/GenBank/DDBJ databases">
        <authorList>
            <person name="Hurst M.R.H."/>
        </authorList>
    </citation>
    <scope>NUCLEOTIDE SEQUENCE [LARGE SCALE GENOMIC DNA]</scope>
    <source>
        <strain evidence="2 3">SY-3-19</strain>
    </source>
</reference>
<dbReference type="InterPro" id="IPR021561">
    <property type="entry name" value="AbiEi_3"/>
</dbReference>
<dbReference type="OrthoDB" id="1550938at2"/>
<accession>A0A2S7K139</accession>
<evidence type="ECO:0000313" key="3">
    <source>
        <dbReference type="Proteomes" id="UP000239504"/>
    </source>
</evidence>
<comment type="caution">
    <text evidence="2">The sequence shown here is derived from an EMBL/GenBank/DDBJ whole genome shotgun (WGS) entry which is preliminary data.</text>
</comment>